<keyword evidence="5" id="KW-1185">Reference proteome</keyword>
<evidence type="ECO:0000313" key="6">
    <source>
        <dbReference type="RefSeq" id="XP_030635216.1"/>
    </source>
</evidence>
<dbReference type="InterPro" id="IPR003599">
    <property type="entry name" value="Ig_sub"/>
</dbReference>
<evidence type="ECO:0000313" key="5">
    <source>
        <dbReference type="Proteomes" id="UP000504632"/>
    </source>
</evidence>
<dbReference type="GO" id="GO:0006955">
    <property type="term" value="P:immune response"/>
    <property type="evidence" value="ECO:0007669"/>
    <property type="project" value="TreeGrafter"/>
</dbReference>
<dbReference type="InterPro" id="IPR036179">
    <property type="entry name" value="Ig-like_dom_sf"/>
</dbReference>
<dbReference type="InterPro" id="IPR003598">
    <property type="entry name" value="Ig_sub2"/>
</dbReference>
<dbReference type="SUPFAM" id="SSF48726">
    <property type="entry name" value="Immunoglobulin"/>
    <property type="match status" value="3"/>
</dbReference>
<evidence type="ECO:0000259" key="4">
    <source>
        <dbReference type="PROSITE" id="PS50835"/>
    </source>
</evidence>
<dbReference type="AlphaFoldDB" id="A0A6J2VVL3"/>
<feature type="region of interest" description="Disordered" evidence="3">
    <location>
        <begin position="196"/>
        <end position="219"/>
    </location>
</feature>
<dbReference type="PANTHER" id="PTHR11481:SF64">
    <property type="entry name" value="FC RECEPTOR-LIKE PROTEIN 4"/>
    <property type="match status" value="1"/>
</dbReference>
<feature type="compositionally biased region" description="Polar residues" evidence="3">
    <location>
        <begin position="401"/>
        <end position="419"/>
    </location>
</feature>
<keyword evidence="2" id="KW-1015">Disulfide bond</keyword>
<feature type="compositionally biased region" description="Polar residues" evidence="3">
    <location>
        <begin position="30"/>
        <end position="48"/>
    </location>
</feature>
<organism evidence="5 6">
    <name type="scientific">Chanos chanos</name>
    <name type="common">Milkfish</name>
    <name type="synonym">Mugil chanos</name>
    <dbReference type="NCBI Taxonomy" id="29144"/>
    <lineage>
        <taxon>Eukaryota</taxon>
        <taxon>Metazoa</taxon>
        <taxon>Chordata</taxon>
        <taxon>Craniata</taxon>
        <taxon>Vertebrata</taxon>
        <taxon>Euteleostomi</taxon>
        <taxon>Actinopterygii</taxon>
        <taxon>Neopterygii</taxon>
        <taxon>Teleostei</taxon>
        <taxon>Ostariophysi</taxon>
        <taxon>Gonorynchiformes</taxon>
        <taxon>Chanidae</taxon>
        <taxon>Chanos</taxon>
    </lineage>
</organism>
<dbReference type="InParanoid" id="A0A6J2VVL3"/>
<evidence type="ECO:0000256" key="2">
    <source>
        <dbReference type="ARBA" id="ARBA00023157"/>
    </source>
</evidence>
<reference evidence="6" key="1">
    <citation type="submission" date="2025-08" db="UniProtKB">
        <authorList>
            <consortium name="RefSeq"/>
        </authorList>
    </citation>
    <scope>IDENTIFICATION</scope>
</reference>
<proteinExistence type="predicted"/>
<dbReference type="InterPro" id="IPR013783">
    <property type="entry name" value="Ig-like_fold"/>
</dbReference>
<dbReference type="OrthoDB" id="10012075at2759"/>
<feature type="domain" description="Ig-like" evidence="4">
    <location>
        <begin position="141"/>
        <end position="226"/>
    </location>
</feature>
<evidence type="ECO:0000256" key="3">
    <source>
        <dbReference type="SAM" id="MobiDB-lite"/>
    </source>
</evidence>
<dbReference type="GeneID" id="115816400"/>
<dbReference type="Pfam" id="PF13895">
    <property type="entry name" value="Ig_2"/>
    <property type="match status" value="1"/>
</dbReference>
<feature type="domain" description="Ig-like" evidence="4">
    <location>
        <begin position="318"/>
        <end position="390"/>
    </location>
</feature>
<dbReference type="GO" id="GO:0007166">
    <property type="term" value="P:cell surface receptor signaling pathway"/>
    <property type="evidence" value="ECO:0007669"/>
    <property type="project" value="TreeGrafter"/>
</dbReference>
<dbReference type="PROSITE" id="PS50835">
    <property type="entry name" value="IG_LIKE"/>
    <property type="match status" value="3"/>
</dbReference>
<gene>
    <name evidence="6" type="primary">LOC115816400</name>
</gene>
<dbReference type="SMART" id="SM00409">
    <property type="entry name" value="IG"/>
    <property type="match status" value="3"/>
</dbReference>
<evidence type="ECO:0000256" key="1">
    <source>
        <dbReference type="ARBA" id="ARBA00022729"/>
    </source>
</evidence>
<accession>A0A6J2VVL3</accession>
<dbReference type="GO" id="GO:0004888">
    <property type="term" value="F:transmembrane signaling receptor activity"/>
    <property type="evidence" value="ECO:0007669"/>
    <property type="project" value="TreeGrafter"/>
</dbReference>
<keyword evidence="1" id="KW-0732">Signal</keyword>
<dbReference type="Proteomes" id="UP000504632">
    <property type="component" value="Chromosome 7"/>
</dbReference>
<feature type="region of interest" description="Disordered" evidence="3">
    <location>
        <begin position="23"/>
        <end position="55"/>
    </location>
</feature>
<dbReference type="RefSeq" id="XP_030635216.1">
    <property type="nucleotide sequence ID" value="XM_030779356.1"/>
</dbReference>
<dbReference type="Gene3D" id="2.60.40.10">
    <property type="entry name" value="Immunoglobulins"/>
    <property type="match status" value="3"/>
</dbReference>
<dbReference type="SMART" id="SM00408">
    <property type="entry name" value="IGc2"/>
    <property type="match status" value="3"/>
</dbReference>
<feature type="domain" description="Ig-like" evidence="4">
    <location>
        <begin position="235"/>
        <end position="309"/>
    </location>
</feature>
<protein>
    <submittedName>
        <fullName evidence="6">Fc receptor-like protein 3</fullName>
    </submittedName>
</protein>
<name>A0A6J2VVL3_CHACN</name>
<sequence length="474" mass="52283">MDDAEEGSSDMTYSQIVMKNMKIKNKDKTNTPQQDTVYSQLKSNTTTGDAEEGSSDVTYSQIVMKNMKIKNKEKTNRPEEDTVYSQLKSNTTTDCVVGPSDVTYVTYAPIVIKHKKNKKKNKGNISIMTEPVYSQLKHGSPKAVVILQPDKQTFRGETVTLRCQIQGERDTDWEYSWYKKSSSLSPVGKDQEYTISPVSESHGGEYTCRGKHRRDSQISEMSDAVTLTVSSGLSPPASLIISSNKTQHFTSDSLSLSCEVQSNSTGWTVRRYTDNGEVSSCSSDWGSVTGSTCSISSLQSSDSGVYWCQSDSGGNSNPLNITVTYGDVILESPVHPVTEGDTLTLHCRYRYDPSDLRADFYKDGSVLQNQTTGEMTIPTVSKSDEGLYWCKHPERGESPKSWITSQETQQHQSDSTPGSETDRGKRTADIYDTIESPCEGNRDLFSPLPSAVETFAGYLTSVGVVGSKVYLVAQ</sequence>
<dbReference type="GO" id="GO:0009897">
    <property type="term" value="C:external side of plasma membrane"/>
    <property type="evidence" value="ECO:0007669"/>
    <property type="project" value="TreeGrafter"/>
</dbReference>
<dbReference type="InterPro" id="IPR007110">
    <property type="entry name" value="Ig-like_dom"/>
</dbReference>
<dbReference type="InterPro" id="IPR050488">
    <property type="entry name" value="Ig_Fc_receptor"/>
</dbReference>
<dbReference type="PANTHER" id="PTHR11481">
    <property type="entry name" value="IMMUNOGLOBULIN FC RECEPTOR"/>
    <property type="match status" value="1"/>
</dbReference>
<feature type="region of interest" description="Disordered" evidence="3">
    <location>
        <begin position="399"/>
        <end position="426"/>
    </location>
</feature>
<dbReference type="Pfam" id="PF13927">
    <property type="entry name" value="Ig_3"/>
    <property type="match status" value="1"/>
</dbReference>
<dbReference type="FunFam" id="2.60.40.10:FF:001607">
    <property type="entry name" value="Leukocyte immune-type receptor TS32.15 L2.5a"/>
    <property type="match status" value="1"/>
</dbReference>